<dbReference type="AlphaFoldDB" id="A0A2A5RPB9"/>
<dbReference type="EMBL" id="JXJU01000001">
    <property type="protein sequence ID" value="PCS01285.1"/>
    <property type="molecule type" value="Genomic_DNA"/>
</dbReference>
<name>A0A2A5RPB9_9LACT</name>
<accession>A0A2A5RPB9</accession>
<reference evidence="1 2" key="1">
    <citation type="submission" date="2014-12" db="EMBL/GenBank/DDBJ databases">
        <title>Draft genome sequences of 10 type strains of Lactococcus.</title>
        <authorList>
            <person name="Sun Z."/>
            <person name="Zhong Z."/>
            <person name="Liu W."/>
            <person name="Zhang W."/>
            <person name="Zhang H."/>
        </authorList>
    </citation>
    <scope>NUCLEOTIDE SEQUENCE [LARGE SCALE GENOMIC DNA]</scope>
    <source>
        <strain evidence="1 2">JCM 16395</strain>
    </source>
</reference>
<organism evidence="1 2">
    <name type="scientific">Lactococcus fujiensis JCM 16395</name>
    <dbReference type="NCBI Taxonomy" id="1291764"/>
    <lineage>
        <taxon>Bacteria</taxon>
        <taxon>Bacillati</taxon>
        <taxon>Bacillota</taxon>
        <taxon>Bacilli</taxon>
        <taxon>Lactobacillales</taxon>
        <taxon>Streptococcaceae</taxon>
        <taxon>Lactococcus</taxon>
    </lineage>
</organism>
<dbReference type="Proteomes" id="UP000218181">
    <property type="component" value="Unassembled WGS sequence"/>
</dbReference>
<proteinExistence type="predicted"/>
<comment type="caution">
    <text evidence="1">The sequence shown here is derived from an EMBL/GenBank/DDBJ whole genome shotgun (WGS) entry which is preliminary data.</text>
</comment>
<gene>
    <name evidence="1" type="ORF">RT41_GL000049</name>
</gene>
<sequence>MFIASGSKINFLQDLINVARLIVQNAKKMKKKVFKDF</sequence>
<evidence type="ECO:0000313" key="2">
    <source>
        <dbReference type="Proteomes" id="UP000218181"/>
    </source>
</evidence>
<protein>
    <submittedName>
        <fullName evidence="1">Uncharacterized protein</fullName>
    </submittedName>
</protein>
<keyword evidence="2" id="KW-1185">Reference proteome</keyword>
<evidence type="ECO:0000313" key="1">
    <source>
        <dbReference type="EMBL" id="PCS01285.1"/>
    </source>
</evidence>